<dbReference type="Pfam" id="PF10326">
    <property type="entry name" value="7TM_GPCR_Str"/>
    <property type="match status" value="1"/>
</dbReference>
<feature type="non-terminal residue" evidence="2">
    <location>
        <position position="132"/>
    </location>
</feature>
<feature type="transmembrane region" description="Helical" evidence="1">
    <location>
        <begin position="84"/>
        <end position="106"/>
    </location>
</feature>
<evidence type="ECO:0000256" key="1">
    <source>
        <dbReference type="SAM" id="Phobius"/>
    </source>
</evidence>
<dbReference type="InterPro" id="IPR019428">
    <property type="entry name" value="7TM_GPCR_serpentine_rcpt_Str"/>
</dbReference>
<dbReference type="PANTHER" id="PTHR22943">
    <property type="entry name" value="7-TRANSMEMBRANE DOMAIN RECEPTOR C.ELEGANS"/>
    <property type="match status" value="1"/>
</dbReference>
<keyword evidence="1" id="KW-0472">Membrane</keyword>
<proteinExistence type="predicted"/>
<evidence type="ECO:0000313" key="3">
    <source>
        <dbReference type="Proteomes" id="UP001432027"/>
    </source>
</evidence>
<feature type="transmembrane region" description="Helical" evidence="1">
    <location>
        <begin position="6"/>
        <end position="25"/>
    </location>
</feature>
<sequence length="132" mass="14708">LSQAVVCSTAIVSVFANGLLIILLLHKSGTALGNYRVLLAIFAIADIAISLFDSWYTPMFILGRFGFVYYGYGSLFGKSLLAKYANVIYSSTFYLPFLLIGMHFIYRYLSLSSHELCDTTSAISFFISFIYS</sequence>
<feature type="transmembrane region" description="Helical" evidence="1">
    <location>
        <begin position="55"/>
        <end position="72"/>
    </location>
</feature>
<protein>
    <recommendedName>
        <fullName evidence="4">G protein-coupled receptor</fullName>
    </recommendedName>
</protein>
<dbReference type="Proteomes" id="UP001432027">
    <property type="component" value="Unassembled WGS sequence"/>
</dbReference>
<dbReference type="EMBL" id="BTSX01000004">
    <property type="protein sequence ID" value="GMS94056.1"/>
    <property type="molecule type" value="Genomic_DNA"/>
</dbReference>
<evidence type="ECO:0008006" key="4">
    <source>
        <dbReference type="Google" id="ProtNLM"/>
    </source>
</evidence>
<organism evidence="2 3">
    <name type="scientific">Pristionchus entomophagus</name>
    <dbReference type="NCBI Taxonomy" id="358040"/>
    <lineage>
        <taxon>Eukaryota</taxon>
        <taxon>Metazoa</taxon>
        <taxon>Ecdysozoa</taxon>
        <taxon>Nematoda</taxon>
        <taxon>Chromadorea</taxon>
        <taxon>Rhabditida</taxon>
        <taxon>Rhabditina</taxon>
        <taxon>Diplogasteromorpha</taxon>
        <taxon>Diplogasteroidea</taxon>
        <taxon>Neodiplogasteridae</taxon>
        <taxon>Pristionchus</taxon>
    </lineage>
</organism>
<accession>A0AAV5TI98</accession>
<gene>
    <name evidence="2" type="ORF">PENTCL1PPCAC_16231</name>
</gene>
<feature type="transmembrane region" description="Helical" evidence="1">
    <location>
        <begin position="32"/>
        <end position="49"/>
    </location>
</feature>
<comment type="caution">
    <text evidence="2">The sequence shown here is derived from an EMBL/GenBank/DDBJ whole genome shotgun (WGS) entry which is preliminary data.</text>
</comment>
<keyword evidence="3" id="KW-1185">Reference proteome</keyword>
<dbReference type="PANTHER" id="PTHR22943:SF248">
    <property type="entry name" value="SEVEN TM RECEPTOR"/>
    <property type="match status" value="1"/>
</dbReference>
<feature type="non-terminal residue" evidence="2">
    <location>
        <position position="1"/>
    </location>
</feature>
<dbReference type="AlphaFoldDB" id="A0AAV5TI98"/>
<evidence type="ECO:0000313" key="2">
    <source>
        <dbReference type="EMBL" id="GMS94056.1"/>
    </source>
</evidence>
<name>A0AAV5TI98_9BILA</name>
<keyword evidence="1" id="KW-1133">Transmembrane helix</keyword>
<reference evidence="2" key="1">
    <citation type="submission" date="2023-10" db="EMBL/GenBank/DDBJ databases">
        <title>Genome assembly of Pristionchus species.</title>
        <authorList>
            <person name="Yoshida K."/>
            <person name="Sommer R.J."/>
        </authorList>
    </citation>
    <scope>NUCLEOTIDE SEQUENCE</scope>
    <source>
        <strain evidence="2">RS0144</strain>
    </source>
</reference>
<keyword evidence="1" id="KW-0812">Transmembrane</keyword>